<organism evidence="2 3">
    <name type="scientific">Aquarana catesbeiana</name>
    <name type="common">American bullfrog</name>
    <name type="synonym">Rana catesbeiana</name>
    <dbReference type="NCBI Taxonomy" id="8400"/>
    <lineage>
        <taxon>Eukaryota</taxon>
        <taxon>Metazoa</taxon>
        <taxon>Chordata</taxon>
        <taxon>Craniata</taxon>
        <taxon>Vertebrata</taxon>
        <taxon>Euteleostomi</taxon>
        <taxon>Amphibia</taxon>
        <taxon>Batrachia</taxon>
        <taxon>Anura</taxon>
        <taxon>Neobatrachia</taxon>
        <taxon>Ranoidea</taxon>
        <taxon>Ranidae</taxon>
        <taxon>Aquarana</taxon>
    </lineage>
</organism>
<name>A0A2G9S537_AQUCT</name>
<feature type="region of interest" description="Disordered" evidence="1">
    <location>
        <begin position="34"/>
        <end position="101"/>
    </location>
</feature>
<proteinExistence type="predicted"/>
<reference evidence="3" key="1">
    <citation type="journal article" date="2017" name="Nat. Commun.">
        <title>The North American bullfrog draft genome provides insight into hormonal regulation of long noncoding RNA.</title>
        <authorList>
            <person name="Hammond S.A."/>
            <person name="Warren R.L."/>
            <person name="Vandervalk B.P."/>
            <person name="Kucuk E."/>
            <person name="Khan H."/>
            <person name="Gibb E.A."/>
            <person name="Pandoh P."/>
            <person name="Kirk H."/>
            <person name="Zhao Y."/>
            <person name="Jones M."/>
            <person name="Mungall A.J."/>
            <person name="Coope R."/>
            <person name="Pleasance S."/>
            <person name="Moore R.A."/>
            <person name="Holt R.A."/>
            <person name="Round J.M."/>
            <person name="Ohora S."/>
            <person name="Walle B.V."/>
            <person name="Veldhoen N."/>
            <person name="Helbing C.C."/>
            <person name="Birol I."/>
        </authorList>
    </citation>
    <scope>NUCLEOTIDE SEQUENCE [LARGE SCALE GENOMIC DNA]</scope>
</reference>
<sequence>MVSCDSACISDTIPVVFLLEQTLRGIMERALGAEQQEEEDFLSSQGPLYPDTIIPMSQNTQEERGEEDEEEHSDTFIGFEEEEDMRQSVSDGSNPRTLGSSYGVMENSFEFSVGQDRSVGEGVRL</sequence>
<dbReference type="AlphaFoldDB" id="A0A2G9S537"/>
<dbReference type="EMBL" id="KV926620">
    <property type="protein sequence ID" value="PIO35288.1"/>
    <property type="molecule type" value="Genomic_DNA"/>
</dbReference>
<feature type="compositionally biased region" description="Polar residues" evidence="1">
    <location>
        <begin position="87"/>
        <end position="100"/>
    </location>
</feature>
<evidence type="ECO:0000313" key="2">
    <source>
        <dbReference type="EMBL" id="PIO35288.1"/>
    </source>
</evidence>
<keyword evidence="3" id="KW-1185">Reference proteome</keyword>
<evidence type="ECO:0000256" key="1">
    <source>
        <dbReference type="SAM" id="MobiDB-lite"/>
    </source>
</evidence>
<accession>A0A2G9S537</accession>
<dbReference type="Proteomes" id="UP000228934">
    <property type="component" value="Unassembled WGS sequence"/>
</dbReference>
<feature type="non-terminal residue" evidence="2">
    <location>
        <position position="125"/>
    </location>
</feature>
<evidence type="ECO:0000313" key="3">
    <source>
        <dbReference type="Proteomes" id="UP000228934"/>
    </source>
</evidence>
<gene>
    <name evidence="2" type="ORF">AB205_0086490</name>
</gene>
<protein>
    <submittedName>
        <fullName evidence="2">Uncharacterized protein</fullName>
    </submittedName>
</protein>